<dbReference type="PROSITE" id="PS51462">
    <property type="entry name" value="NUDIX"/>
    <property type="match status" value="1"/>
</dbReference>
<dbReference type="EMBL" id="JBHSXX010000001">
    <property type="protein sequence ID" value="MFC6869389.1"/>
    <property type="molecule type" value="Genomic_DNA"/>
</dbReference>
<evidence type="ECO:0000256" key="2">
    <source>
        <dbReference type="ARBA" id="ARBA00005582"/>
    </source>
</evidence>
<dbReference type="PANTHER" id="PTHR43046">
    <property type="entry name" value="GDP-MANNOSE MANNOSYL HYDROLASE"/>
    <property type="match status" value="1"/>
</dbReference>
<dbReference type="RefSeq" id="WP_345389721.1">
    <property type="nucleotide sequence ID" value="NZ_BAABLA010000003.1"/>
</dbReference>
<comment type="caution">
    <text evidence="6">The sequence shown here is derived from an EMBL/GenBank/DDBJ whole genome shotgun (WGS) entry which is preliminary data.</text>
</comment>
<gene>
    <name evidence="6" type="ORF">ACFQGD_19780</name>
</gene>
<dbReference type="EC" id="3.6.-.-" evidence="6"/>
<comment type="cofactor">
    <cofactor evidence="1">
        <name>Mg(2+)</name>
        <dbReference type="ChEBI" id="CHEBI:18420"/>
    </cofactor>
</comment>
<dbReference type="CDD" id="cd02883">
    <property type="entry name" value="NUDIX_Hydrolase"/>
    <property type="match status" value="1"/>
</dbReference>
<dbReference type="Proteomes" id="UP001596337">
    <property type="component" value="Unassembled WGS sequence"/>
</dbReference>
<dbReference type="InterPro" id="IPR000086">
    <property type="entry name" value="NUDIX_hydrolase_dom"/>
</dbReference>
<proteinExistence type="inferred from homology"/>
<keyword evidence="7" id="KW-1185">Reference proteome</keyword>
<evidence type="ECO:0000256" key="1">
    <source>
        <dbReference type="ARBA" id="ARBA00001946"/>
    </source>
</evidence>
<name>A0ABW2C3N6_9PSEU</name>
<dbReference type="InterPro" id="IPR020476">
    <property type="entry name" value="Nudix_hydrolase"/>
</dbReference>
<evidence type="ECO:0000256" key="3">
    <source>
        <dbReference type="ARBA" id="ARBA00022801"/>
    </source>
</evidence>
<evidence type="ECO:0000259" key="5">
    <source>
        <dbReference type="PROSITE" id="PS51462"/>
    </source>
</evidence>
<evidence type="ECO:0000313" key="7">
    <source>
        <dbReference type="Proteomes" id="UP001596337"/>
    </source>
</evidence>
<dbReference type="PANTHER" id="PTHR43046:SF14">
    <property type="entry name" value="MUTT_NUDIX FAMILY PROTEIN"/>
    <property type="match status" value="1"/>
</dbReference>
<feature type="domain" description="Nudix hydrolase" evidence="5">
    <location>
        <begin position="8"/>
        <end position="132"/>
    </location>
</feature>
<accession>A0ABW2C3N6</accession>
<dbReference type="InterPro" id="IPR020084">
    <property type="entry name" value="NUDIX_hydrolase_CS"/>
</dbReference>
<protein>
    <submittedName>
        <fullName evidence="6">NUDIX hydrolase</fullName>
        <ecNumber evidence="6">3.6.-.-</ecNumber>
    </submittedName>
</protein>
<dbReference type="SUPFAM" id="SSF55811">
    <property type="entry name" value="Nudix"/>
    <property type="match status" value="1"/>
</dbReference>
<dbReference type="InterPro" id="IPR015797">
    <property type="entry name" value="NUDIX_hydrolase-like_dom_sf"/>
</dbReference>
<dbReference type="PRINTS" id="PR00502">
    <property type="entry name" value="NUDIXFAMILY"/>
</dbReference>
<keyword evidence="3 4" id="KW-0378">Hydrolase</keyword>
<reference evidence="7" key="1">
    <citation type="journal article" date="2019" name="Int. J. Syst. Evol. Microbiol.">
        <title>The Global Catalogue of Microorganisms (GCM) 10K type strain sequencing project: providing services to taxonomists for standard genome sequencing and annotation.</title>
        <authorList>
            <consortium name="The Broad Institute Genomics Platform"/>
            <consortium name="The Broad Institute Genome Sequencing Center for Infectious Disease"/>
            <person name="Wu L."/>
            <person name="Ma J."/>
        </authorList>
    </citation>
    <scope>NUCLEOTIDE SEQUENCE [LARGE SCALE GENOMIC DNA]</scope>
    <source>
        <strain evidence="7">KCTC 32255</strain>
    </source>
</reference>
<dbReference type="Pfam" id="PF00293">
    <property type="entry name" value="NUDIX"/>
    <property type="match status" value="1"/>
</dbReference>
<evidence type="ECO:0000313" key="6">
    <source>
        <dbReference type="EMBL" id="MFC6869389.1"/>
    </source>
</evidence>
<dbReference type="PROSITE" id="PS00893">
    <property type="entry name" value="NUDIX_BOX"/>
    <property type="match status" value="1"/>
</dbReference>
<comment type="similarity">
    <text evidence="2 4">Belongs to the Nudix hydrolase family.</text>
</comment>
<dbReference type="Gene3D" id="3.90.79.10">
    <property type="entry name" value="Nucleoside Triphosphate Pyrophosphohydrolase"/>
    <property type="match status" value="1"/>
</dbReference>
<sequence>MTQPSASDEQPPIAAAIIVDHGRVLLVRRRVAEGSLSWQFPAGKVEDAEDPADAAAREAREETGLVVAARQVLGERVHPATGRTMIYVACNVVSGEATVADKEELTDLAWSDRTQLSGYIPHPLYDPVQNYLDAMLGP</sequence>
<organism evidence="6 7">
    <name type="scientific">Haloechinothrix salitolerans</name>
    <dbReference type="NCBI Taxonomy" id="926830"/>
    <lineage>
        <taxon>Bacteria</taxon>
        <taxon>Bacillati</taxon>
        <taxon>Actinomycetota</taxon>
        <taxon>Actinomycetes</taxon>
        <taxon>Pseudonocardiales</taxon>
        <taxon>Pseudonocardiaceae</taxon>
        <taxon>Haloechinothrix</taxon>
    </lineage>
</organism>
<dbReference type="GO" id="GO:0016787">
    <property type="term" value="F:hydrolase activity"/>
    <property type="evidence" value="ECO:0007669"/>
    <property type="project" value="UniProtKB-KW"/>
</dbReference>
<evidence type="ECO:0000256" key="4">
    <source>
        <dbReference type="RuleBase" id="RU003476"/>
    </source>
</evidence>